<evidence type="ECO:0000313" key="3">
    <source>
        <dbReference type="Proteomes" id="UP000076796"/>
    </source>
</evidence>
<organism evidence="2 3">
    <name type="scientific">Paenibacillus glucanolyticus</name>
    <dbReference type="NCBI Taxonomy" id="59843"/>
    <lineage>
        <taxon>Bacteria</taxon>
        <taxon>Bacillati</taxon>
        <taxon>Bacillota</taxon>
        <taxon>Bacilli</taxon>
        <taxon>Bacillales</taxon>
        <taxon>Paenibacillaceae</taxon>
        <taxon>Paenibacillus</taxon>
    </lineage>
</organism>
<keyword evidence="3" id="KW-1185">Reference proteome</keyword>
<sequence length="63" mass="7198">MSKKKPEFDGQFPGVDPIPEPDRPDQAATDNIDDLVLGILEDKDETKLDIEPQTENYDKLRKK</sequence>
<dbReference type="EMBL" id="LWMH01000001">
    <property type="protein sequence ID" value="KZS47578.1"/>
    <property type="molecule type" value="Genomic_DNA"/>
</dbReference>
<evidence type="ECO:0000313" key="2">
    <source>
        <dbReference type="EMBL" id="KZS47578.1"/>
    </source>
</evidence>
<dbReference type="GeneID" id="97556980"/>
<accession>A0A163KW92</accession>
<dbReference type="RefSeq" id="WP_006208925.1">
    <property type="nucleotide sequence ID" value="NZ_CP147845.1"/>
</dbReference>
<dbReference type="AlphaFoldDB" id="A0A163KW92"/>
<dbReference type="Proteomes" id="UP000076796">
    <property type="component" value="Unassembled WGS sequence"/>
</dbReference>
<name>A0A163KW92_9BACL</name>
<feature type="region of interest" description="Disordered" evidence="1">
    <location>
        <begin position="1"/>
        <end position="31"/>
    </location>
</feature>
<evidence type="ECO:0000256" key="1">
    <source>
        <dbReference type="SAM" id="MobiDB-lite"/>
    </source>
</evidence>
<dbReference type="STRING" id="59843.A3958_16860"/>
<dbReference type="OrthoDB" id="2643224at2"/>
<protein>
    <submittedName>
        <fullName evidence="2">Uncharacterized protein</fullName>
    </submittedName>
</protein>
<proteinExistence type="predicted"/>
<gene>
    <name evidence="2" type="ORF">AWU65_17455</name>
</gene>
<comment type="caution">
    <text evidence="2">The sequence shown here is derived from an EMBL/GenBank/DDBJ whole genome shotgun (WGS) entry which is preliminary data.</text>
</comment>
<reference evidence="2" key="1">
    <citation type="journal article" date="2016" name="Genome Announc.">
        <title>Draft genomes of two strains of Paenibacillus glucanolyticus with capability to degrade lignocellulose.</title>
        <authorList>
            <person name="Mathews S.L."/>
            <person name="Pawlak J."/>
            <person name="Grunden A.M."/>
        </authorList>
    </citation>
    <scope>NUCLEOTIDE SEQUENCE [LARGE SCALE GENOMIC DNA]</scope>
    <source>
        <strain evidence="2">SLM1</strain>
    </source>
</reference>